<feature type="transmembrane region" description="Helical" evidence="1">
    <location>
        <begin position="6"/>
        <end position="24"/>
    </location>
</feature>
<accession>A0A0R1WLY9</accession>
<keyword evidence="3" id="KW-1185">Reference proteome</keyword>
<evidence type="ECO:0000313" key="3">
    <source>
        <dbReference type="Proteomes" id="UP000051302"/>
    </source>
</evidence>
<reference evidence="2 3" key="1">
    <citation type="journal article" date="2015" name="Genome Announc.">
        <title>Expanding the biotechnology potential of lactobacilli through comparative genomics of 213 strains and associated genera.</title>
        <authorList>
            <person name="Sun Z."/>
            <person name="Harris H.M."/>
            <person name="McCann A."/>
            <person name="Guo C."/>
            <person name="Argimon S."/>
            <person name="Zhang W."/>
            <person name="Yang X."/>
            <person name="Jeffery I.B."/>
            <person name="Cooney J.C."/>
            <person name="Kagawa T.F."/>
            <person name="Liu W."/>
            <person name="Song Y."/>
            <person name="Salvetti E."/>
            <person name="Wrobel A."/>
            <person name="Rasinkangas P."/>
            <person name="Parkhill J."/>
            <person name="Rea M.C."/>
            <person name="O'Sullivan O."/>
            <person name="Ritari J."/>
            <person name="Douillard F.P."/>
            <person name="Paul Ross R."/>
            <person name="Yang R."/>
            <person name="Briner A.E."/>
            <person name="Felis G.E."/>
            <person name="de Vos W.M."/>
            <person name="Barrangou R."/>
            <person name="Klaenhammer T.R."/>
            <person name="Caufield P.W."/>
            <person name="Cui Y."/>
            <person name="Zhang H."/>
            <person name="O'Toole P.W."/>
        </authorList>
    </citation>
    <scope>NUCLEOTIDE SEQUENCE [LARGE SCALE GENOMIC DNA]</scope>
    <source>
        <strain evidence="2 3">DSM 16982</strain>
    </source>
</reference>
<evidence type="ECO:0000313" key="2">
    <source>
        <dbReference type="EMBL" id="KRM18437.1"/>
    </source>
</evidence>
<dbReference type="PATRIC" id="fig|1423774.3.peg.1026"/>
<dbReference type="EMBL" id="AZFV01000002">
    <property type="protein sequence ID" value="KRM18437.1"/>
    <property type="molecule type" value="Genomic_DNA"/>
</dbReference>
<sequence>MALTDWIQSVSAIVALIISTIAIVQTNRTIYDSNKPYISFFFDYIQVLDDVHQYIVVKNFGKTRATIKKVTLNPKVQNEMTKDIVFSHLEGTSLAPGQSFTATFSSNAFTNTDRNHLDFTIHVEYEDELHKLIKDDFFMTQRNKKDMFFTKSTTNIAMNETVSRTAEELLRKRI</sequence>
<proteinExistence type="predicted"/>
<protein>
    <submittedName>
        <fullName evidence="2">Uncharacterized protein</fullName>
    </submittedName>
</protein>
<organism evidence="2 3">
    <name type="scientific">Companilactobacillus nantensis DSM 16982</name>
    <dbReference type="NCBI Taxonomy" id="1423774"/>
    <lineage>
        <taxon>Bacteria</taxon>
        <taxon>Bacillati</taxon>
        <taxon>Bacillota</taxon>
        <taxon>Bacilli</taxon>
        <taxon>Lactobacillales</taxon>
        <taxon>Lactobacillaceae</taxon>
        <taxon>Companilactobacillus</taxon>
    </lineage>
</organism>
<dbReference type="AlphaFoldDB" id="A0A0R1WLY9"/>
<dbReference type="Proteomes" id="UP000051302">
    <property type="component" value="Unassembled WGS sequence"/>
</dbReference>
<dbReference type="RefSeq" id="WP_057890961.1">
    <property type="nucleotide sequence ID" value="NZ_AZFV01000002.1"/>
</dbReference>
<gene>
    <name evidence="2" type="ORF">FD31_GL000984</name>
</gene>
<comment type="caution">
    <text evidence="2">The sequence shown here is derived from an EMBL/GenBank/DDBJ whole genome shotgun (WGS) entry which is preliminary data.</text>
</comment>
<keyword evidence="1" id="KW-0812">Transmembrane</keyword>
<name>A0A0R1WLY9_9LACO</name>
<keyword evidence="1" id="KW-1133">Transmembrane helix</keyword>
<evidence type="ECO:0000256" key="1">
    <source>
        <dbReference type="SAM" id="Phobius"/>
    </source>
</evidence>
<dbReference type="STRING" id="1423774.FD31_GL000984"/>
<keyword evidence="1" id="KW-0472">Membrane</keyword>